<comment type="caution">
    <text evidence="7">The sequence shown here is derived from an EMBL/GenBank/DDBJ whole genome shotgun (WGS) entry which is preliminary data.</text>
</comment>
<evidence type="ECO:0000256" key="6">
    <source>
        <dbReference type="RuleBase" id="RU004379"/>
    </source>
</evidence>
<dbReference type="PANTHER" id="PTHR23291">
    <property type="entry name" value="BAX INHIBITOR-RELATED"/>
    <property type="match status" value="1"/>
</dbReference>
<keyword evidence="5 6" id="KW-0472">Membrane</keyword>
<comment type="similarity">
    <text evidence="2 6">Belongs to the BI1 family.</text>
</comment>
<feature type="transmembrane region" description="Helical" evidence="6">
    <location>
        <begin position="87"/>
        <end position="108"/>
    </location>
</feature>
<dbReference type="EMBL" id="NGKA01000007">
    <property type="protein sequence ID" value="RSU12691.1"/>
    <property type="molecule type" value="Genomic_DNA"/>
</dbReference>
<feature type="transmembrane region" description="Helical" evidence="6">
    <location>
        <begin position="167"/>
        <end position="185"/>
    </location>
</feature>
<protein>
    <recommendedName>
        <fullName evidence="9">BAX inhibitor (BI)-1/YccA family protein</fullName>
    </recommendedName>
</protein>
<keyword evidence="3 6" id="KW-0812">Transmembrane</keyword>
<evidence type="ECO:0008006" key="9">
    <source>
        <dbReference type="Google" id="ProtNLM"/>
    </source>
</evidence>
<reference evidence="7 8" key="1">
    <citation type="submission" date="2017-05" db="EMBL/GenBank/DDBJ databases">
        <title>Vagococcus spp. assemblies.</title>
        <authorList>
            <person name="Gulvik C.A."/>
        </authorList>
    </citation>
    <scope>NUCLEOTIDE SEQUENCE [LARGE SCALE GENOMIC DNA]</scope>
    <source>
        <strain evidence="7 8">CCUG 51432</strain>
    </source>
</reference>
<dbReference type="PANTHER" id="PTHR23291:SF50">
    <property type="entry name" value="PROTEIN LIFEGUARD 4"/>
    <property type="match status" value="1"/>
</dbReference>
<organism evidence="7 8">
    <name type="scientific">Vagococcus elongatus</name>
    <dbReference type="NCBI Taxonomy" id="180344"/>
    <lineage>
        <taxon>Bacteria</taxon>
        <taxon>Bacillati</taxon>
        <taxon>Bacillota</taxon>
        <taxon>Bacilli</taxon>
        <taxon>Lactobacillales</taxon>
        <taxon>Enterococcaceae</taxon>
        <taxon>Vagococcus</taxon>
    </lineage>
</organism>
<name>A0A430AX94_9ENTE</name>
<proteinExistence type="inferred from homology"/>
<dbReference type="InterPro" id="IPR006214">
    <property type="entry name" value="Bax_inhibitor_1-related"/>
</dbReference>
<dbReference type="CDD" id="cd10432">
    <property type="entry name" value="BI-1-like_bacterial"/>
    <property type="match status" value="1"/>
</dbReference>
<feature type="transmembrane region" description="Helical" evidence="6">
    <location>
        <begin position="24"/>
        <end position="47"/>
    </location>
</feature>
<dbReference type="RefSeq" id="WP_126808479.1">
    <property type="nucleotide sequence ID" value="NZ_NGKA01000007.1"/>
</dbReference>
<evidence type="ECO:0000256" key="2">
    <source>
        <dbReference type="ARBA" id="ARBA00010350"/>
    </source>
</evidence>
<keyword evidence="8" id="KW-1185">Reference proteome</keyword>
<keyword evidence="4 6" id="KW-1133">Transmembrane helix</keyword>
<dbReference type="Pfam" id="PF01027">
    <property type="entry name" value="Bax1-I"/>
    <property type="match status" value="1"/>
</dbReference>
<feature type="transmembrane region" description="Helical" evidence="6">
    <location>
        <begin position="206"/>
        <end position="230"/>
    </location>
</feature>
<dbReference type="GO" id="GO:0005886">
    <property type="term" value="C:plasma membrane"/>
    <property type="evidence" value="ECO:0007669"/>
    <property type="project" value="TreeGrafter"/>
</dbReference>
<gene>
    <name evidence="7" type="ORF">CBF29_06060</name>
</gene>
<evidence type="ECO:0000313" key="7">
    <source>
        <dbReference type="EMBL" id="RSU12691.1"/>
    </source>
</evidence>
<dbReference type="OrthoDB" id="9793828at2"/>
<dbReference type="Proteomes" id="UP000287605">
    <property type="component" value="Unassembled WGS sequence"/>
</dbReference>
<evidence type="ECO:0000256" key="1">
    <source>
        <dbReference type="ARBA" id="ARBA00004141"/>
    </source>
</evidence>
<evidence type="ECO:0000256" key="4">
    <source>
        <dbReference type="ARBA" id="ARBA00022989"/>
    </source>
</evidence>
<sequence>MNDYKTNQVSDQEQFALASFYSKVYAILGIGIAISAVTAFLVINFFFYQIASILTAVPFGFMILWIAQIGLVIFLGRKAFSNPTAAMGGFVAYSILNGVTISFTLAMYDIHTVGQAFLTASVTFGAMALIGMFTKKDLSVMGRAMLTALIGVIIALVINIFLRSEGLDFFLSILTVLIFSGLTAYDNQMIKRYFYQAQGNQQTLSGIAIFCALQLYLDFINLLLAFIRIFGRD</sequence>
<evidence type="ECO:0000313" key="8">
    <source>
        <dbReference type="Proteomes" id="UP000287605"/>
    </source>
</evidence>
<feature type="transmembrane region" description="Helical" evidence="6">
    <location>
        <begin position="53"/>
        <end position="75"/>
    </location>
</feature>
<evidence type="ECO:0000256" key="5">
    <source>
        <dbReference type="ARBA" id="ARBA00023136"/>
    </source>
</evidence>
<dbReference type="AlphaFoldDB" id="A0A430AX94"/>
<feature type="transmembrane region" description="Helical" evidence="6">
    <location>
        <begin position="114"/>
        <end position="133"/>
    </location>
</feature>
<accession>A0A430AX94</accession>
<evidence type="ECO:0000256" key="3">
    <source>
        <dbReference type="ARBA" id="ARBA00022692"/>
    </source>
</evidence>
<feature type="transmembrane region" description="Helical" evidence="6">
    <location>
        <begin position="140"/>
        <end position="161"/>
    </location>
</feature>
<comment type="subcellular location">
    <subcellularLocation>
        <location evidence="1">Membrane</location>
        <topology evidence="1">Multi-pass membrane protein</topology>
    </subcellularLocation>
</comment>